<comment type="caution">
    <text evidence="2">The sequence shown here is derived from an EMBL/GenBank/DDBJ whole genome shotgun (WGS) entry which is preliminary data.</text>
</comment>
<dbReference type="AlphaFoldDB" id="A0A9N9HNU8"/>
<dbReference type="OrthoDB" id="667577at2759"/>
<dbReference type="InterPro" id="IPR036910">
    <property type="entry name" value="HMG_box_dom_sf"/>
</dbReference>
<accession>A0A9N9HNU8</accession>
<reference evidence="2" key="1">
    <citation type="submission" date="2021-06" db="EMBL/GenBank/DDBJ databases">
        <authorList>
            <person name="Kallberg Y."/>
            <person name="Tangrot J."/>
            <person name="Rosling A."/>
        </authorList>
    </citation>
    <scope>NUCLEOTIDE SEQUENCE</scope>
    <source>
        <strain evidence="2">CL551</strain>
    </source>
</reference>
<sequence>MKRILEIDLDILEDAVPSLSKRMKFMQTVKEYNCIINEALSESEDKDESSGELSDELSESNKDELNKDDSELDEDESDGSDRSGDVEIREKNPYNSYVSERFNVIKELNPGLTNPDIFRLLTIEWKNSPMNPKNNCEI</sequence>
<dbReference type="SUPFAM" id="SSF47095">
    <property type="entry name" value="HMG-box"/>
    <property type="match status" value="1"/>
</dbReference>
<feature type="region of interest" description="Disordered" evidence="1">
    <location>
        <begin position="38"/>
        <end position="91"/>
    </location>
</feature>
<dbReference type="Proteomes" id="UP000789342">
    <property type="component" value="Unassembled WGS sequence"/>
</dbReference>
<dbReference type="EMBL" id="CAJVPV010016526">
    <property type="protein sequence ID" value="CAG8698612.1"/>
    <property type="molecule type" value="Genomic_DNA"/>
</dbReference>
<organism evidence="2 3">
    <name type="scientific">Acaulospora morrowiae</name>
    <dbReference type="NCBI Taxonomy" id="94023"/>
    <lineage>
        <taxon>Eukaryota</taxon>
        <taxon>Fungi</taxon>
        <taxon>Fungi incertae sedis</taxon>
        <taxon>Mucoromycota</taxon>
        <taxon>Glomeromycotina</taxon>
        <taxon>Glomeromycetes</taxon>
        <taxon>Diversisporales</taxon>
        <taxon>Acaulosporaceae</taxon>
        <taxon>Acaulospora</taxon>
    </lineage>
</organism>
<keyword evidence="3" id="KW-1185">Reference proteome</keyword>
<dbReference type="CDD" id="cd00084">
    <property type="entry name" value="HMG-box_SF"/>
    <property type="match status" value="1"/>
</dbReference>
<protein>
    <submittedName>
        <fullName evidence="2">6394_t:CDS:1</fullName>
    </submittedName>
</protein>
<feature type="compositionally biased region" description="Basic and acidic residues" evidence="1">
    <location>
        <begin position="79"/>
        <end position="91"/>
    </location>
</feature>
<evidence type="ECO:0000256" key="1">
    <source>
        <dbReference type="SAM" id="MobiDB-lite"/>
    </source>
</evidence>
<evidence type="ECO:0000313" key="2">
    <source>
        <dbReference type="EMBL" id="CAG8698612.1"/>
    </source>
</evidence>
<evidence type="ECO:0000313" key="3">
    <source>
        <dbReference type="Proteomes" id="UP000789342"/>
    </source>
</evidence>
<feature type="compositionally biased region" description="Basic and acidic residues" evidence="1">
    <location>
        <begin position="59"/>
        <end position="69"/>
    </location>
</feature>
<name>A0A9N9HNU8_9GLOM</name>
<proteinExistence type="predicted"/>
<gene>
    <name evidence="2" type="ORF">AMORRO_LOCUS11989</name>
</gene>